<name>A0ABD2KPT7_9BILA</name>
<dbReference type="GO" id="GO:0016787">
    <property type="term" value="F:hydrolase activity"/>
    <property type="evidence" value="ECO:0007669"/>
    <property type="project" value="UniProtKB-KW"/>
</dbReference>
<dbReference type="Pfam" id="PF00271">
    <property type="entry name" value="Helicase_C"/>
    <property type="match status" value="1"/>
</dbReference>
<sequence>MSSRFQKTVVLRKATIRIIFMSATLQVERFKRYLNIDSNQILYVEGRTFPIEKYYLQAPENDVLVACRIAIVQLHLMQSAGDILVFLPGEKEIRKVCELVDAELDSLKADGNEIYPLKCIPFYAALPDDEQQIVFLEAQEERKCVIATNIAETSLTIDDISYVIDSGLANHKTYDAETGVGVN</sequence>
<comment type="caution">
    <text evidence="6">The sequence shown here is derived from an EMBL/GenBank/DDBJ whole genome shotgun (WGS) entry which is preliminary data.</text>
</comment>
<evidence type="ECO:0000259" key="5">
    <source>
        <dbReference type="PROSITE" id="PS51194"/>
    </source>
</evidence>
<dbReference type="CDD" id="cd18791">
    <property type="entry name" value="SF2_C_RHA"/>
    <property type="match status" value="1"/>
</dbReference>
<dbReference type="Proteomes" id="UP001620626">
    <property type="component" value="Unassembled WGS sequence"/>
</dbReference>
<evidence type="ECO:0000256" key="1">
    <source>
        <dbReference type="ARBA" id="ARBA00022741"/>
    </source>
</evidence>
<dbReference type="SUPFAM" id="SSF52540">
    <property type="entry name" value="P-loop containing nucleoside triphosphate hydrolases"/>
    <property type="match status" value="1"/>
</dbReference>
<dbReference type="EMBL" id="JBICBT010000695">
    <property type="protein sequence ID" value="KAL3104858.1"/>
    <property type="molecule type" value="Genomic_DNA"/>
</dbReference>
<gene>
    <name evidence="6" type="ORF">niasHT_020424</name>
</gene>
<keyword evidence="1" id="KW-0547">Nucleotide-binding</keyword>
<evidence type="ECO:0000313" key="7">
    <source>
        <dbReference type="Proteomes" id="UP001620626"/>
    </source>
</evidence>
<dbReference type="PANTHER" id="PTHR18934:SF99">
    <property type="entry name" value="ATP-DEPENDENT RNA HELICASE DHX37-RELATED"/>
    <property type="match status" value="1"/>
</dbReference>
<dbReference type="PROSITE" id="PS51194">
    <property type="entry name" value="HELICASE_CTER"/>
    <property type="match status" value="1"/>
</dbReference>
<organism evidence="6 7">
    <name type="scientific">Heterodera trifolii</name>
    <dbReference type="NCBI Taxonomy" id="157864"/>
    <lineage>
        <taxon>Eukaryota</taxon>
        <taxon>Metazoa</taxon>
        <taxon>Ecdysozoa</taxon>
        <taxon>Nematoda</taxon>
        <taxon>Chromadorea</taxon>
        <taxon>Rhabditida</taxon>
        <taxon>Tylenchina</taxon>
        <taxon>Tylenchomorpha</taxon>
        <taxon>Tylenchoidea</taxon>
        <taxon>Heteroderidae</taxon>
        <taxon>Heteroderinae</taxon>
        <taxon>Heterodera</taxon>
    </lineage>
</organism>
<dbReference type="InterPro" id="IPR001650">
    <property type="entry name" value="Helicase_C-like"/>
</dbReference>
<keyword evidence="7" id="KW-1185">Reference proteome</keyword>
<feature type="domain" description="Helicase C-terminal" evidence="5">
    <location>
        <begin position="50"/>
        <end position="183"/>
    </location>
</feature>
<dbReference type="AlphaFoldDB" id="A0ABD2KPT7"/>
<keyword evidence="4" id="KW-0067">ATP-binding</keyword>
<keyword evidence="2" id="KW-0378">Hydrolase</keyword>
<proteinExistence type="predicted"/>
<reference evidence="6 7" key="1">
    <citation type="submission" date="2024-10" db="EMBL/GenBank/DDBJ databases">
        <authorList>
            <person name="Kim D."/>
        </authorList>
    </citation>
    <scope>NUCLEOTIDE SEQUENCE [LARGE SCALE GENOMIC DNA]</scope>
    <source>
        <strain evidence="6">BH-2024</strain>
    </source>
</reference>
<evidence type="ECO:0000256" key="2">
    <source>
        <dbReference type="ARBA" id="ARBA00022801"/>
    </source>
</evidence>
<evidence type="ECO:0000256" key="3">
    <source>
        <dbReference type="ARBA" id="ARBA00022806"/>
    </source>
</evidence>
<dbReference type="InterPro" id="IPR027417">
    <property type="entry name" value="P-loop_NTPase"/>
</dbReference>
<dbReference type="Gene3D" id="3.40.50.300">
    <property type="entry name" value="P-loop containing nucleotide triphosphate hydrolases"/>
    <property type="match status" value="1"/>
</dbReference>
<evidence type="ECO:0000313" key="6">
    <source>
        <dbReference type="EMBL" id="KAL3104858.1"/>
    </source>
</evidence>
<accession>A0ABD2KPT7</accession>
<protein>
    <recommendedName>
        <fullName evidence="5">Helicase C-terminal domain-containing protein</fullName>
    </recommendedName>
</protein>
<dbReference type="GO" id="GO:0005524">
    <property type="term" value="F:ATP binding"/>
    <property type="evidence" value="ECO:0007669"/>
    <property type="project" value="UniProtKB-KW"/>
</dbReference>
<dbReference type="PANTHER" id="PTHR18934">
    <property type="entry name" value="ATP-DEPENDENT RNA HELICASE"/>
    <property type="match status" value="1"/>
</dbReference>
<keyword evidence="3" id="KW-0347">Helicase</keyword>
<dbReference type="GO" id="GO:0004386">
    <property type="term" value="F:helicase activity"/>
    <property type="evidence" value="ECO:0007669"/>
    <property type="project" value="UniProtKB-KW"/>
</dbReference>
<evidence type="ECO:0000256" key="4">
    <source>
        <dbReference type="ARBA" id="ARBA00022840"/>
    </source>
</evidence>